<dbReference type="SMART" id="SM00066">
    <property type="entry name" value="GAL4"/>
    <property type="match status" value="1"/>
</dbReference>
<feature type="region of interest" description="Disordered" evidence="2">
    <location>
        <begin position="58"/>
        <end position="90"/>
    </location>
</feature>
<feature type="domain" description="Fe2OG dioxygenase" evidence="4">
    <location>
        <begin position="695"/>
        <end position="814"/>
    </location>
</feature>
<sequence length="852" mass="96435">MPNTGRPSRDCHLCRQRRVKCDLARPACQRCIKYGAQCPGYRDQQELVFRNADPTVVKKRKKRAPLPHSPSSQSSSSSSSSSSSDGGVLSTPSLSPNGDFVFTSSTDLVLVNGANYNTRPPLLRPVYEHWTSHSIPIILDIYSNLDFIKDIYRDYTDDGPLIWAAHLFSRTYVTNMQYSTALSRSSDDETQHELGGYLGKTLNLVSEALKTPEGAQRDDILATVWILTNYELLIGSLSRTEVLSPWHLHARGLYSILKARGCAPLLKADGRKSFWPAYSMVQIQALITNTVCPPESKEWLETIERLLPLHPSEGLGVAISYFIIKICSVQARIFNLLRRRDFPGASRDYPDLFAQMKAAEQEFEDWIERNYVGTHILEIYAISLYHSAIVKGYHVMRLLINFLTHYPPCPIPLEQLNEDREYSVKTAQNAAQGILESVPRVLGPLSSSKDRSPKTVFDALRVIWPLISVYVMDICRSEQQLAAEGLLFYIGRELGVRQALHTYPDTLTLPPEAKEPLGHSSIPVIDLAPARSGSDEDVQIVAKKLYEAFKNVGFAYVKNHGVPEDVVNEAFNWSHKFFSLPQSDKDLAPHPPEAWHHRGYSSVGREKVSQMIFDEESLAAARNVPDVKESFDIGRDDNEARMSNVWLPRDVLPGFREFFQEFYEICYTAELELLRLVALGMGLEKEYFVEYHVKKDNQIRLLHYPAIEENILRQGKAERIAAHTDFGTITMLFQDDVGGLEVEDVSEEGKFNPAPYVPGTAVVNIGDFLMRWSNDELKSTMHRVKAPPLMKGEGEIPKDKTTKERFSIVYFMCADMEKTVDCVPGCWGPERPKKYEPVNCLEYSNMRMAALY</sequence>
<dbReference type="PROSITE" id="PS51471">
    <property type="entry name" value="FE2OG_OXY"/>
    <property type="match status" value="1"/>
</dbReference>
<feature type="compositionally biased region" description="Low complexity" evidence="2">
    <location>
        <begin position="69"/>
        <end position="84"/>
    </location>
</feature>
<dbReference type="Proteomes" id="UP000034112">
    <property type="component" value="Unassembled WGS sequence"/>
</dbReference>
<dbReference type="SUPFAM" id="SSF51197">
    <property type="entry name" value="Clavaminate synthase-like"/>
    <property type="match status" value="1"/>
</dbReference>
<dbReference type="PROSITE" id="PS50048">
    <property type="entry name" value="ZN2_CY6_FUNGAL_2"/>
    <property type="match status" value="1"/>
</dbReference>
<evidence type="ECO:0000259" key="4">
    <source>
        <dbReference type="PROSITE" id="PS51471"/>
    </source>
</evidence>
<organism evidence="5 6">
    <name type="scientific">Trichoderma harzianum</name>
    <name type="common">Hypocrea lixii</name>
    <dbReference type="NCBI Taxonomy" id="5544"/>
    <lineage>
        <taxon>Eukaryota</taxon>
        <taxon>Fungi</taxon>
        <taxon>Dikarya</taxon>
        <taxon>Ascomycota</taxon>
        <taxon>Pezizomycotina</taxon>
        <taxon>Sordariomycetes</taxon>
        <taxon>Hypocreomycetidae</taxon>
        <taxon>Hypocreales</taxon>
        <taxon>Hypocreaceae</taxon>
        <taxon>Trichoderma</taxon>
    </lineage>
</organism>
<dbReference type="CDD" id="cd00067">
    <property type="entry name" value="GAL4"/>
    <property type="match status" value="1"/>
</dbReference>
<comment type="caution">
    <text evidence="5">The sequence shown here is derived from an EMBL/GenBank/DDBJ whole genome shotgun (WGS) entry which is preliminary data.</text>
</comment>
<dbReference type="InterPro" id="IPR036864">
    <property type="entry name" value="Zn2-C6_fun-type_DNA-bd_sf"/>
</dbReference>
<name>A0A0F9X6X3_TRIHA</name>
<feature type="domain" description="Zn(2)-C6 fungal-type" evidence="3">
    <location>
        <begin position="10"/>
        <end position="38"/>
    </location>
</feature>
<evidence type="ECO:0000256" key="1">
    <source>
        <dbReference type="ARBA" id="ARBA00023242"/>
    </source>
</evidence>
<dbReference type="Gene3D" id="2.60.120.330">
    <property type="entry name" value="B-lactam Antibiotic, Isopenicillin N Synthase, Chain"/>
    <property type="match status" value="1"/>
</dbReference>
<protein>
    <recommendedName>
        <fullName evidence="7">Fe2OG dioxygenase domain-containing protein</fullName>
    </recommendedName>
</protein>
<dbReference type="InterPro" id="IPR027443">
    <property type="entry name" value="IPNS-like_sf"/>
</dbReference>
<dbReference type="GO" id="GO:0000981">
    <property type="term" value="F:DNA-binding transcription factor activity, RNA polymerase II-specific"/>
    <property type="evidence" value="ECO:0007669"/>
    <property type="project" value="InterPro"/>
</dbReference>
<dbReference type="GO" id="GO:0008270">
    <property type="term" value="F:zinc ion binding"/>
    <property type="evidence" value="ECO:0007669"/>
    <property type="project" value="InterPro"/>
</dbReference>
<dbReference type="InterPro" id="IPR044861">
    <property type="entry name" value="IPNS-like_FE2OG_OXY"/>
</dbReference>
<evidence type="ECO:0000313" key="5">
    <source>
        <dbReference type="EMBL" id="KKP00305.1"/>
    </source>
</evidence>
<dbReference type="OrthoDB" id="4491390at2759"/>
<dbReference type="Pfam" id="PF03171">
    <property type="entry name" value="2OG-FeII_Oxy"/>
    <property type="match status" value="1"/>
</dbReference>
<evidence type="ECO:0000256" key="2">
    <source>
        <dbReference type="SAM" id="MobiDB-lite"/>
    </source>
</evidence>
<dbReference type="EMBL" id="JOKZ01000262">
    <property type="protein sequence ID" value="KKP00305.1"/>
    <property type="molecule type" value="Genomic_DNA"/>
</dbReference>
<evidence type="ECO:0008006" key="7">
    <source>
        <dbReference type="Google" id="ProtNLM"/>
    </source>
</evidence>
<dbReference type="AlphaFoldDB" id="A0A0F9X6X3"/>
<dbReference type="SUPFAM" id="SSF57701">
    <property type="entry name" value="Zn2/Cys6 DNA-binding domain"/>
    <property type="match status" value="1"/>
</dbReference>
<dbReference type="PANTHER" id="PTHR38791">
    <property type="entry name" value="ZN(II)2CYS6 TRANSCRIPTION FACTOR (EUROFUNG)-RELATED-RELATED"/>
    <property type="match status" value="1"/>
</dbReference>
<dbReference type="InterPro" id="IPR026992">
    <property type="entry name" value="DIOX_N"/>
</dbReference>
<proteinExistence type="predicted"/>
<dbReference type="Gene3D" id="4.10.240.10">
    <property type="entry name" value="Zn(2)-C6 fungal-type DNA-binding domain"/>
    <property type="match status" value="1"/>
</dbReference>
<keyword evidence="1" id="KW-0539">Nucleus</keyword>
<dbReference type="InterPro" id="IPR001138">
    <property type="entry name" value="Zn2Cys6_DnaBD"/>
</dbReference>
<reference evidence="6" key="1">
    <citation type="journal article" date="2015" name="Genome Announc.">
        <title>Draft whole-genome sequence of the biocontrol agent Trichoderma harzianum T6776.</title>
        <authorList>
            <person name="Baroncelli R."/>
            <person name="Piaggeschi G."/>
            <person name="Fiorini L."/>
            <person name="Bertolini E."/>
            <person name="Zapparata A."/>
            <person name="Pe M.E."/>
            <person name="Sarrocco S."/>
            <person name="Vannacci G."/>
        </authorList>
    </citation>
    <scope>NUCLEOTIDE SEQUENCE [LARGE SCALE GENOMIC DNA]</scope>
    <source>
        <strain evidence="6">T6776</strain>
    </source>
</reference>
<dbReference type="PRINTS" id="PR00682">
    <property type="entry name" value="IPNSYNTHASE"/>
</dbReference>
<evidence type="ECO:0000313" key="6">
    <source>
        <dbReference type="Proteomes" id="UP000034112"/>
    </source>
</evidence>
<gene>
    <name evidence="5" type="ORF">THAR02_07599</name>
</gene>
<dbReference type="InterPro" id="IPR005123">
    <property type="entry name" value="Oxoglu/Fe-dep_dioxygenase_dom"/>
</dbReference>
<dbReference type="CDD" id="cd12148">
    <property type="entry name" value="fungal_TF_MHR"/>
    <property type="match status" value="1"/>
</dbReference>
<dbReference type="InterPro" id="IPR053175">
    <property type="entry name" value="DHMBA_Reg_Transcription_Factor"/>
</dbReference>
<accession>A0A0F9X6X3</accession>
<dbReference type="GO" id="GO:0044283">
    <property type="term" value="P:small molecule biosynthetic process"/>
    <property type="evidence" value="ECO:0007669"/>
    <property type="project" value="UniProtKB-ARBA"/>
</dbReference>
<dbReference type="Pfam" id="PF14226">
    <property type="entry name" value="DIOX_N"/>
    <property type="match status" value="1"/>
</dbReference>
<evidence type="ECO:0000259" key="3">
    <source>
        <dbReference type="PROSITE" id="PS50048"/>
    </source>
</evidence>
<dbReference type="Pfam" id="PF00172">
    <property type="entry name" value="Zn_clus"/>
    <property type="match status" value="1"/>
</dbReference>